<dbReference type="FunFam" id="3.40.50.300:FF:001326">
    <property type="entry name" value="Putative ATP-dependent RNA helicase DHX35"/>
    <property type="match status" value="1"/>
</dbReference>
<evidence type="ECO:0000259" key="9">
    <source>
        <dbReference type="PROSITE" id="PS50222"/>
    </source>
</evidence>
<dbReference type="CDD" id="cd00051">
    <property type="entry name" value="EFh"/>
    <property type="match status" value="1"/>
</dbReference>
<feature type="transmembrane region" description="Helical" evidence="8">
    <location>
        <begin position="1153"/>
        <end position="1174"/>
    </location>
</feature>
<feature type="domain" description="Helicase C-terminal" evidence="11">
    <location>
        <begin position="282"/>
        <end position="455"/>
    </location>
</feature>
<dbReference type="Gene3D" id="3.90.70.10">
    <property type="entry name" value="Cysteine proteinases"/>
    <property type="match status" value="2"/>
</dbReference>
<dbReference type="InterPro" id="IPR011545">
    <property type="entry name" value="DEAD/DEAH_box_helicase_dom"/>
</dbReference>
<dbReference type="Gene3D" id="1.10.238.10">
    <property type="entry name" value="EF-hand"/>
    <property type="match status" value="1"/>
</dbReference>
<dbReference type="SUPFAM" id="SSF52540">
    <property type="entry name" value="P-loop containing nucleoside triphosphate hydrolases"/>
    <property type="match status" value="1"/>
</dbReference>
<evidence type="ECO:0000259" key="11">
    <source>
        <dbReference type="PROSITE" id="PS51194"/>
    </source>
</evidence>
<reference evidence="13" key="1">
    <citation type="journal article" date="2019" name="Gigascience">
        <title>De novo genome assembly of the endangered Acer yangbiense, a plant species with extremely small populations endemic to Yunnan Province, China.</title>
        <authorList>
            <person name="Yang J."/>
            <person name="Wariss H.M."/>
            <person name="Tao L."/>
            <person name="Zhang R."/>
            <person name="Yun Q."/>
            <person name="Hollingsworth P."/>
            <person name="Dao Z."/>
            <person name="Luo G."/>
            <person name="Guo H."/>
            <person name="Ma Y."/>
            <person name="Sun W."/>
        </authorList>
    </citation>
    <scope>NUCLEOTIDE SEQUENCE [LARGE SCALE GENOMIC DNA]</scope>
    <source>
        <strain evidence="13">cv. Malutang</strain>
    </source>
</reference>
<evidence type="ECO:0000256" key="4">
    <source>
        <dbReference type="ARBA" id="ARBA00022806"/>
    </source>
</evidence>
<keyword evidence="4" id="KW-0347">Helicase</keyword>
<dbReference type="GO" id="GO:0005509">
    <property type="term" value="F:calcium ion binding"/>
    <property type="evidence" value="ECO:0007669"/>
    <property type="project" value="InterPro"/>
</dbReference>
<dbReference type="PROSITE" id="PS51192">
    <property type="entry name" value="HELICASE_ATP_BIND_1"/>
    <property type="match status" value="1"/>
</dbReference>
<dbReference type="Pfam" id="PF00270">
    <property type="entry name" value="DEAD"/>
    <property type="match status" value="1"/>
</dbReference>
<keyword evidence="13" id="KW-1185">Reference proteome</keyword>
<keyword evidence="3" id="KW-0378">Hydrolase</keyword>
<feature type="transmembrane region" description="Helical" evidence="8">
    <location>
        <begin position="1054"/>
        <end position="1072"/>
    </location>
</feature>
<dbReference type="CDD" id="cd18791">
    <property type="entry name" value="SF2_C_RHA"/>
    <property type="match status" value="1"/>
</dbReference>
<keyword evidence="8" id="KW-0472">Membrane</keyword>
<feature type="domain" description="EF-hand" evidence="9">
    <location>
        <begin position="924"/>
        <end position="959"/>
    </location>
</feature>
<dbReference type="Proteomes" id="UP000323000">
    <property type="component" value="Chromosome 13"/>
</dbReference>
<dbReference type="PROSITE" id="PS51194">
    <property type="entry name" value="HELICASE_CTER"/>
    <property type="match status" value="1"/>
</dbReference>
<protein>
    <recommendedName>
        <fullName evidence="1">RNA helicase</fullName>
        <ecNumber evidence="1">3.6.4.13</ecNumber>
    </recommendedName>
</protein>
<evidence type="ECO:0000256" key="7">
    <source>
        <dbReference type="SAM" id="Coils"/>
    </source>
</evidence>
<dbReference type="InterPro" id="IPR027417">
    <property type="entry name" value="P-loop_NTPase"/>
</dbReference>
<evidence type="ECO:0000256" key="2">
    <source>
        <dbReference type="ARBA" id="ARBA00022741"/>
    </source>
</evidence>
<keyword evidence="8" id="KW-0812">Transmembrane</keyword>
<feature type="transmembrane region" description="Helical" evidence="8">
    <location>
        <begin position="1099"/>
        <end position="1120"/>
    </location>
</feature>
<dbReference type="Pfam" id="PF00271">
    <property type="entry name" value="Helicase_C"/>
    <property type="match status" value="1"/>
</dbReference>
<dbReference type="CDD" id="cd17980">
    <property type="entry name" value="DEXHc_DHX35"/>
    <property type="match status" value="1"/>
</dbReference>
<dbReference type="GO" id="GO:0006508">
    <property type="term" value="P:proteolysis"/>
    <property type="evidence" value="ECO:0007669"/>
    <property type="project" value="InterPro"/>
</dbReference>
<evidence type="ECO:0000259" key="10">
    <source>
        <dbReference type="PROSITE" id="PS51192"/>
    </source>
</evidence>
<dbReference type="PANTHER" id="PTHR18934">
    <property type="entry name" value="ATP-DEPENDENT RNA HELICASE"/>
    <property type="match status" value="1"/>
</dbReference>
<dbReference type="InterPro" id="IPR002464">
    <property type="entry name" value="DNA/RNA_helicase_DEAH_CS"/>
</dbReference>
<dbReference type="Pfam" id="PF07717">
    <property type="entry name" value="OB_NTP_bind"/>
    <property type="match status" value="1"/>
</dbReference>
<feature type="domain" description="Helicase ATP-binding" evidence="10">
    <location>
        <begin position="59"/>
        <end position="224"/>
    </location>
</feature>
<feature type="domain" description="EF-hand" evidence="9">
    <location>
        <begin position="964"/>
        <end position="999"/>
    </location>
</feature>
<comment type="catalytic activity">
    <reaction evidence="6">
        <text>ATP + H2O = ADP + phosphate + H(+)</text>
        <dbReference type="Rhea" id="RHEA:13065"/>
        <dbReference type="ChEBI" id="CHEBI:15377"/>
        <dbReference type="ChEBI" id="CHEBI:15378"/>
        <dbReference type="ChEBI" id="CHEBI:30616"/>
        <dbReference type="ChEBI" id="CHEBI:43474"/>
        <dbReference type="ChEBI" id="CHEBI:456216"/>
        <dbReference type="EC" id="3.6.4.13"/>
    </reaction>
</comment>
<dbReference type="OrthoDB" id="10253254at2759"/>
<keyword evidence="7" id="KW-0175">Coiled coil</keyword>
<evidence type="ECO:0000313" key="12">
    <source>
        <dbReference type="EMBL" id="TXG47517.1"/>
    </source>
</evidence>
<gene>
    <name evidence="12" type="ORF">EZV62_026811</name>
</gene>
<name>A0A5C7GSR2_9ROSI</name>
<comment type="caution">
    <text evidence="12">The sequence shown here is derived from an EMBL/GenBank/DDBJ whole genome shotgun (WGS) entry which is preliminary data.</text>
</comment>
<dbReference type="PROSITE" id="PS00690">
    <property type="entry name" value="DEAH_ATP_HELICASE"/>
    <property type="match status" value="1"/>
</dbReference>
<dbReference type="SMART" id="SM00490">
    <property type="entry name" value="HELICc"/>
    <property type="match status" value="1"/>
</dbReference>
<dbReference type="InterPro" id="IPR000668">
    <property type="entry name" value="Peptidase_C1A_C"/>
</dbReference>
<dbReference type="Gene3D" id="3.40.50.300">
    <property type="entry name" value="P-loop containing nucleotide triphosphate hydrolases"/>
    <property type="match status" value="2"/>
</dbReference>
<dbReference type="Pfam" id="PF00112">
    <property type="entry name" value="Peptidase_C1"/>
    <property type="match status" value="1"/>
</dbReference>
<dbReference type="GO" id="GO:0003723">
    <property type="term" value="F:RNA binding"/>
    <property type="evidence" value="ECO:0007669"/>
    <property type="project" value="TreeGrafter"/>
</dbReference>
<dbReference type="InterPro" id="IPR002048">
    <property type="entry name" value="EF_hand_dom"/>
</dbReference>
<dbReference type="SUPFAM" id="SSF47473">
    <property type="entry name" value="EF-hand"/>
    <property type="match status" value="1"/>
</dbReference>
<sequence>MSSPFWKPGTEKPRILEDEEGGVVFFSPSLASSSSGYGYASIEKQRQRLPVYKYRTSILYLVETHATTIIVGETGSGKTTQIPQYLKEAGWADGGRVIACTQPRRLAVQAVASRVAEEMGVKVGEEVGYTIRFEDLTNKGVTMIKFLTDGVLLREMMDDPLLTKYSVIMVDEAHERSISTDILLGLLKKIQRRRPELRLIISSATIEAKSMSAFFQASCDAWIYVFIGSIQLSHGLAVNLKGGALRKSRHRMEGEGLPRMEPAILSVEGRGFNVQIHYVEEPIPDYVQAVVSTVMLINDQEPPGDILVFLTGQDDIDAAVQLLTEEACTNRKNSLGLIILPLYSGLPRADQELVFSPTPRGKRKVVISTNIAETSLTLEGVVYVVDSGFSKQRFYNPELDLVMQTISCLCNLGFPTVTQKLYTEEYFVNEMPAEGIPEMQRSNLVSCVIQLKALGIDNILGFDWPAPPPPEAMIRAVEVLYSLGVIDDDAKLTSPTGFQVAEIPLDPMISKMILSSSELGCSEEIITIAAILSIQVNLLLRCSIWVSSRGAQRELDEARLRFAAAEKKVIEIREQLRRIALRIGMVLKSCDSDMQVLRKAVCAGFFANACRLEASSQSGLYKTVRGSQEIYIHPSSVLFSKKVNVIAGSGERTSGPEVFEVLKLVLMMIYHGSSSSSSHSNLISDGLVQATIKSPIQELDDDLGATSVTCEPIYGFLPCTTELWGQLFLVVVYEYLLSLSEQYISSGSNLFFEMFGTGVFGASLFHVLAIFPQLILVLGDSETVETIATMGMALLAGSTIFSLTITWGSVVAFGNYDLSLSQDTSSTSSNSDTNKNKPFTLTGFASLVTCYGVETDAETKYTARIMLVSMIPFLLLQLAKVIHSSTGTRVIVLVSLIITLVFLITYWTYQKKLLRSLLTSDNRPNISLIEVLFRKIDKNKDTYISNDELRALILGIQIEGVGLDEDDFDAKVMEVFDISGDSHINENEFVTGLTEWLTNQHKFFHRNSKKTSEENKKNESWWNYVKAGFLVSLGTAVTVLLTQPLMESLQELSTAVNIPSFFVSYVVIPLALSSRQALKTVTSARQKTENAASLTFSEIYGGVFMNNLMGLVIFLMLVYIRNISWDVSAEVLIVLIICTAMGVFASFSTKFPFWTSIVAYLLAFAAMAALEGVIKIKTGQLLELSVQQIVDCDRGSYGCKRGFIHTDFEYVIENAVIALEDVIKIKTGQLLELSVQQLVYCDGGSYGCKSGFIRTAFKYAIENGIAIGSSYPYKGREGKCDQRKATNLLSQSKAINE</sequence>
<organism evidence="12 13">
    <name type="scientific">Acer yangbiense</name>
    <dbReference type="NCBI Taxonomy" id="1000413"/>
    <lineage>
        <taxon>Eukaryota</taxon>
        <taxon>Viridiplantae</taxon>
        <taxon>Streptophyta</taxon>
        <taxon>Embryophyta</taxon>
        <taxon>Tracheophyta</taxon>
        <taxon>Spermatophyta</taxon>
        <taxon>Magnoliopsida</taxon>
        <taxon>eudicotyledons</taxon>
        <taxon>Gunneridae</taxon>
        <taxon>Pentapetalae</taxon>
        <taxon>rosids</taxon>
        <taxon>malvids</taxon>
        <taxon>Sapindales</taxon>
        <taxon>Sapindaceae</taxon>
        <taxon>Hippocastanoideae</taxon>
        <taxon>Acereae</taxon>
        <taxon>Acer</taxon>
    </lineage>
</organism>
<dbReference type="Gene3D" id="1.20.120.1080">
    <property type="match status" value="1"/>
</dbReference>
<dbReference type="InterPro" id="IPR001650">
    <property type="entry name" value="Helicase_C-like"/>
</dbReference>
<dbReference type="InterPro" id="IPR038765">
    <property type="entry name" value="Papain-like_cys_pep_sf"/>
</dbReference>
<feature type="transmembrane region" description="Helical" evidence="8">
    <location>
        <begin position="1127"/>
        <end position="1147"/>
    </location>
</feature>
<dbReference type="InterPro" id="IPR011709">
    <property type="entry name" value="DEAD-box_helicase_OB_fold"/>
</dbReference>
<dbReference type="EMBL" id="VAHF01000013">
    <property type="protein sequence ID" value="TXG47517.1"/>
    <property type="molecule type" value="Genomic_DNA"/>
</dbReference>
<evidence type="ECO:0000256" key="1">
    <source>
        <dbReference type="ARBA" id="ARBA00012552"/>
    </source>
</evidence>
<dbReference type="InterPro" id="IPR007502">
    <property type="entry name" value="Helicase-assoc_dom"/>
</dbReference>
<dbReference type="InterPro" id="IPR011992">
    <property type="entry name" value="EF-hand-dom_pair"/>
</dbReference>
<dbReference type="GO" id="GO:0005524">
    <property type="term" value="F:ATP binding"/>
    <property type="evidence" value="ECO:0007669"/>
    <property type="project" value="UniProtKB-KW"/>
</dbReference>
<dbReference type="PANTHER" id="PTHR18934:SF136">
    <property type="entry name" value="ATP-DEPENDENT RNA HELICASE DHX35-RELATED"/>
    <property type="match status" value="1"/>
</dbReference>
<dbReference type="GO" id="GO:0003724">
    <property type="term" value="F:RNA helicase activity"/>
    <property type="evidence" value="ECO:0007669"/>
    <property type="project" value="UniProtKB-EC"/>
</dbReference>
<feature type="transmembrane region" description="Helical" evidence="8">
    <location>
        <begin position="1021"/>
        <end position="1042"/>
    </location>
</feature>
<feature type="transmembrane region" description="Helical" evidence="8">
    <location>
        <begin position="754"/>
        <end position="778"/>
    </location>
</feature>
<dbReference type="Pfam" id="PF21010">
    <property type="entry name" value="HA2_C"/>
    <property type="match status" value="1"/>
</dbReference>
<keyword evidence="8" id="KW-1133">Transmembrane helix</keyword>
<feature type="transmembrane region" description="Helical" evidence="8">
    <location>
        <begin position="890"/>
        <end position="909"/>
    </location>
</feature>
<dbReference type="SMART" id="SM00054">
    <property type="entry name" value="EFh"/>
    <property type="match status" value="2"/>
</dbReference>
<dbReference type="Pfam" id="PF13499">
    <property type="entry name" value="EF-hand_7"/>
    <property type="match status" value="1"/>
</dbReference>
<dbReference type="InterPro" id="IPR014001">
    <property type="entry name" value="Helicase_ATP-bd"/>
</dbReference>
<dbReference type="SUPFAM" id="SSF54001">
    <property type="entry name" value="Cysteine proteinases"/>
    <property type="match status" value="2"/>
</dbReference>
<evidence type="ECO:0000256" key="3">
    <source>
        <dbReference type="ARBA" id="ARBA00022801"/>
    </source>
</evidence>
<dbReference type="SMART" id="SM00847">
    <property type="entry name" value="HA2"/>
    <property type="match status" value="1"/>
</dbReference>
<dbReference type="EC" id="3.6.4.13" evidence="1"/>
<accession>A0A5C7GSR2</accession>
<evidence type="ECO:0000256" key="5">
    <source>
        <dbReference type="ARBA" id="ARBA00022840"/>
    </source>
</evidence>
<proteinExistence type="predicted"/>
<keyword evidence="5" id="KW-0067">ATP-binding</keyword>
<feature type="transmembrane region" description="Helical" evidence="8">
    <location>
        <begin position="790"/>
        <end position="813"/>
    </location>
</feature>
<dbReference type="SMART" id="SM00487">
    <property type="entry name" value="DEXDc"/>
    <property type="match status" value="1"/>
</dbReference>
<feature type="coiled-coil region" evidence="7">
    <location>
        <begin position="548"/>
        <end position="575"/>
    </location>
</feature>
<dbReference type="PROSITE" id="PS50222">
    <property type="entry name" value="EF_HAND_2"/>
    <property type="match status" value="2"/>
</dbReference>
<keyword evidence="2" id="KW-0547">Nucleotide-binding</keyword>
<dbReference type="GO" id="GO:0008234">
    <property type="term" value="F:cysteine-type peptidase activity"/>
    <property type="evidence" value="ECO:0007669"/>
    <property type="project" value="InterPro"/>
</dbReference>
<evidence type="ECO:0000256" key="6">
    <source>
        <dbReference type="ARBA" id="ARBA00047984"/>
    </source>
</evidence>
<evidence type="ECO:0000256" key="8">
    <source>
        <dbReference type="SAM" id="Phobius"/>
    </source>
</evidence>
<evidence type="ECO:0000313" key="13">
    <source>
        <dbReference type="Proteomes" id="UP000323000"/>
    </source>
</evidence>